<dbReference type="Proteomes" id="UP001165101">
    <property type="component" value="Unassembled WGS sequence"/>
</dbReference>
<gene>
    <name evidence="1" type="ORF">Cboi01_000508500</name>
</gene>
<name>A0ACB5U0P2_CANBO</name>
<accession>A0ACB5U0P2</accession>
<evidence type="ECO:0000313" key="1">
    <source>
        <dbReference type="EMBL" id="GME98802.1"/>
    </source>
</evidence>
<evidence type="ECO:0000313" key="2">
    <source>
        <dbReference type="Proteomes" id="UP001165101"/>
    </source>
</evidence>
<comment type="caution">
    <text evidence="1">The sequence shown here is derived from an EMBL/GenBank/DDBJ whole genome shotgun (WGS) entry which is preliminary data.</text>
</comment>
<keyword evidence="2" id="KW-1185">Reference proteome</keyword>
<proteinExistence type="predicted"/>
<sequence>MCAVGLMFGSFGTALAPNIYLFFVFRGLASLFGNAISIGGCMIGDVIPANKRGKFLGYALVGTQLGPTIGPVIGGLCVHLLSWRFIFGFNFLVGLVLLFLCVFCLRETYQPAAEPTKEAKKRYDPFSVIKVFMLWPFALIAYVSMVIVFNMFCLVTPIRTVLNPRFGLDSALEASIFFVPAGSGLVIGSLVGGTYSDYILRKLKERRNGISRPEDRLVAPFIALFLILPVTMLIYGWSLEKKAGGMALPMVCLFIVGFAQAIAFPGINAYCLECIPEKKSAGLASNYFARFMGGAVASATCKLEIDAIGIGYASTISAFLLVSGSLVLLFLFYFGERLRS</sequence>
<reference evidence="1" key="1">
    <citation type="submission" date="2023-04" db="EMBL/GenBank/DDBJ databases">
        <title>Candida boidinii NBRC 1967.</title>
        <authorList>
            <person name="Ichikawa N."/>
            <person name="Sato H."/>
            <person name="Tonouchi N."/>
        </authorList>
    </citation>
    <scope>NUCLEOTIDE SEQUENCE</scope>
    <source>
        <strain evidence="1">NBRC 1967</strain>
    </source>
</reference>
<organism evidence="1 2">
    <name type="scientific">Candida boidinii</name>
    <name type="common">Yeast</name>
    <dbReference type="NCBI Taxonomy" id="5477"/>
    <lineage>
        <taxon>Eukaryota</taxon>
        <taxon>Fungi</taxon>
        <taxon>Dikarya</taxon>
        <taxon>Ascomycota</taxon>
        <taxon>Saccharomycotina</taxon>
        <taxon>Pichiomycetes</taxon>
        <taxon>Pichiales</taxon>
        <taxon>Pichiaceae</taxon>
        <taxon>Ogataea</taxon>
        <taxon>Ogataea/Candida clade</taxon>
    </lineage>
</organism>
<protein>
    <submittedName>
        <fullName evidence="1">Unnamed protein product</fullName>
    </submittedName>
</protein>
<dbReference type="EMBL" id="BSXV01003696">
    <property type="protein sequence ID" value="GME98802.1"/>
    <property type="molecule type" value="Genomic_DNA"/>
</dbReference>